<dbReference type="EMBL" id="CM043792">
    <property type="protein sequence ID" value="KAI4822745.1"/>
    <property type="molecule type" value="Genomic_DNA"/>
</dbReference>
<name>A0ACB9X9M2_CHAAC</name>
<sequence>MFEEQATKVKITSVVIVVGMATMLAAVVTDHWAVLSPRVEKLNATCEAAHFGLWRLCKKIIFIVEEDPQGKGCGPISLPGAQNCSYFKHFTSGEEAEVFEVKTQKEYNISAAAIAIFSLIFMILGTICVIFSFGKGRDYLLRPAGCSSPSQLQVRCLCIIISVEVMRQSVKRMIDSDETIWIEYYYSWSFTCACASFTLLILSGGALLLISMPNMPRNPWETCMDAEPDTLD</sequence>
<accession>A0ACB9X9M2</accession>
<proteinExistence type="predicted"/>
<organism evidence="1 2">
    <name type="scientific">Chaenocephalus aceratus</name>
    <name type="common">Blackfin icefish</name>
    <name type="synonym">Chaenichthys aceratus</name>
    <dbReference type="NCBI Taxonomy" id="36190"/>
    <lineage>
        <taxon>Eukaryota</taxon>
        <taxon>Metazoa</taxon>
        <taxon>Chordata</taxon>
        <taxon>Craniata</taxon>
        <taxon>Vertebrata</taxon>
        <taxon>Euteleostomi</taxon>
        <taxon>Actinopterygii</taxon>
        <taxon>Neopterygii</taxon>
        <taxon>Teleostei</taxon>
        <taxon>Neoteleostei</taxon>
        <taxon>Acanthomorphata</taxon>
        <taxon>Eupercaria</taxon>
        <taxon>Perciformes</taxon>
        <taxon>Notothenioidei</taxon>
        <taxon>Channichthyidae</taxon>
        <taxon>Chaenocephalus</taxon>
    </lineage>
</organism>
<comment type="caution">
    <text evidence="1">The sequence shown here is derived from an EMBL/GenBank/DDBJ whole genome shotgun (WGS) entry which is preliminary data.</text>
</comment>
<evidence type="ECO:0000313" key="1">
    <source>
        <dbReference type="EMBL" id="KAI4822745.1"/>
    </source>
</evidence>
<evidence type="ECO:0000313" key="2">
    <source>
        <dbReference type="Proteomes" id="UP001057452"/>
    </source>
</evidence>
<gene>
    <name evidence="1" type="ORF">KUCAC02_008274</name>
</gene>
<protein>
    <submittedName>
        <fullName evidence="1">Uncharacterized protein</fullName>
    </submittedName>
</protein>
<keyword evidence="2" id="KW-1185">Reference proteome</keyword>
<reference evidence="1" key="1">
    <citation type="submission" date="2022-05" db="EMBL/GenBank/DDBJ databases">
        <title>Chromosome-level genome of Chaenocephalus aceratus.</title>
        <authorList>
            <person name="Park H."/>
        </authorList>
    </citation>
    <scope>NUCLEOTIDE SEQUENCE</scope>
    <source>
        <strain evidence="1">KU_202001</strain>
    </source>
</reference>
<dbReference type="Proteomes" id="UP001057452">
    <property type="component" value="Chromosome 8"/>
</dbReference>